<dbReference type="AlphaFoldDB" id="A0A6G7XEC9"/>
<evidence type="ECO:0000259" key="3">
    <source>
        <dbReference type="Pfam" id="PF19407"/>
    </source>
</evidence>
<keyword evidence="5" id="KW-1185">Reference proteome</keyword>
<organism evidence="4 5">
    <name type="scientific">Leucobacter viscericola</name>
    <dbReference type="NCBI Taxonomy" id="2714935"/>
    <lineage>
        <taxon>Bacteria</taxon>
        <taxon>Bacillati</taxon>
        <taxon>Actinomycetota</taxon>
        <taxon>Actinomycetes</taxon>
        <taxon>Micrococcales</taxon>
        <taxon>Microbacteriaceae</taxon>
        <taxon>Leucobacter</taxon>
    </lineage>
</organism>
<evidence type="ECO:0000259" key="2">
    <source>
        <dbReference type="Pfam" id="PF00144"/>
    </source>
</evidence>
<dbReference type="Proteomes" id="UP000502677">
    <property type="component" value="Chromosome"/>
</dbReference>
<dbReference type="KEGG" id="lvi:G7068_06595"/>
<dbReference type="InterPro" id="IPR012338">
    <property type="entry name" value="Beta-lactam/transpept-like"/>
</dbReference>
<keyword evidence="1" id="KW-0472">Membrane</keyword>
<dbReference type="SUPFAM" id="SSF56601">
    <property type="entry name" value="beta-lactamase/transpeptidase-like"/>
    <property type="match status" value="1"/>
</dbReference>
<keyword evidence="4" id="KW-0378">Hydrolase</keyword>
<protein>
    <submittedName>
        <fullName evidence="4">Serine hydrolase</fullName>
    </submittedName>
</protein>
<dbReference type="PANTHER" id="PTHR43283:SF3">
    <property type="entry name" value="BETA-LACTAMASE FAMILY PROTEIN (AFU_ORTHOLOGUE AFUA_5G07500)"/>
    <property type="match status" value="1"/>
</dbReference>
<feature type="domain" description="Beta-lactamase-related" evidence="2">
    <location>
        <begin position="48"/>
        <end position="311"/>
    </location>
</feature>
<accession>A0A6G7XEC9</accession>
<dbReference type="InterPro" id="IPR050789">
    <property type="entry name" value="Diverse_Enzym_Activities"/>
</dbReference>
<dbReference type="PANTHER" id="PTHR43283">
    <property type="entry name" value="BETA-LACTAMASE-RELATED"/>
    <property type="match status" value="1"/>
</dbReference>
<feature type="domain" description="DUF5979" evidence="3">
    <location>
        <begin position="472"/>
        <end position="576"/>
    </location>
</feature>
<dbReference type="InterPro" id="IPR046022">
    <property type="entry name" value="DUF5979"/>
</dbReference>
<dbReference type="RefSeq" id="WP_166290432.1">
    <property type="nucleotide sequence ID" value="NZ_CP049863.1"/>
</dbReference>
<dbReference type="InterPro" id="IPR001466">
    <property type="entry name" value="Beta-lactam-related"/>
</dbReference>
<reference evidence="4 5" key="1">
    <citation type="submission" date="2020-03" db="EMBL/GenBank/DDBJ databases">
        <title>Leucobacter sp. nov., isolated from beetles.</title>
        <authorList>
            <person name="Hyun D.-W."/>
            <person name="Bae J.-W."/>
        </authorList>
    </citation>
    <scope>NUCLEOTIDE SEQUENCE [LARGE SCALE GENOMIC DNA]</scope>
    <source>
        <strain evidence="4 5">HDW9C</strain>
    </source>
</reference>
<evidence type="ECO:0000256" key="1">
    <source>
        <dbReference type="SAM" id="Phobius"/>
    </source>
</evidence>
<dbReference type="GO" id="GO:0016787">
    <property type="term" value="F:hydrolase activity"/>
    <property type="evidence" value="ECO:0007669"/>
    <property type="project" value="UniProtKB-KW"/>
</dbReference>
<name>A0A6G7XEC9_9MICO</name>
<dbReference type="Pfam" id="PF19407">
    <property type="entry name" value="DUF5979"/>
    <property type="match status" value="3"/>
</dbReference>
<feature type="domain" description="DUF5979" evidence="3">
    <location>
        <begin position="356"/>
        <end position="460"/>
    </location>
</feature>
<feature type="transmembrane region" description="Helical" evidence="1">
    <location>
        <begin position="724"/>
        <end position="744"/>
    </location>
</feature>
<dbReference type="Gene3D" id="3.40.710.10">
    <property type="entry name" value="DD-peptidase/beta-lactamase superfamily"/>
    <property type="match status" value="1"/>
</dbReference>
<sequence>MTALVALCATFLPQVSSPGARADVPCAEDALTTRFDRSLTNDELIRYSAHIVQNGEVVYDGTGGGQPASARIWSGSKWLTSATILRLQELGMLDITAPISTYLPAGTVFYGSNGSITLEQLLSHTSGLNEALLPSGVSDPALLAAPLLAGAPQFAAGAQFLYMNGDYEVAAYIGQLVVQSATGAATLPSWDSVFHTYIGDPLGMTATTFSYNALGRGTAAAGATSTSADYGKFLAAILANDGSLLTPASIASMKTPRISWSPAAASARGQSGTIGYGLGVWLNDYNNDGVADAYNSAGMGGGVASWGFIDTLSNAYGMIMGTPSTQSGTASSSKTFIDLAGNIVGILREPCPVGNFNVTKTVSGAGSSLVPAATTFTVNYSYNNVGTPVTGTLSVKNGETKGLTALPTGTVVTLSEAAPTPIAGVVYGTPVFSGSGVTVSGSSATFTIGDGTTVNVGLENPTTLAPPTLGSFDVTKTVTGTGSGLVPATTGFTVNYSYDNAGAPVSGTLSVKNGETKGLTDLPKGTIVTLSEATPTPVTDVTYGEPVFSGNGVTVSGSSATFTIGDDTTVHVSLENPTTKTPPPPVVVDHFGDFEVTKKVTGNGSSLVPATTRFSVKYSYQKSGKVVSGSLAVKNGETQGLANIPTGTIVTLSEAKPSAVTGVSFGTPVFSGSGVTVTETGAKVTIGDGTTVKVSLENPTKATPPGTSTTTFSPTGLAVTGSTGVGILVGIGALLALAGGALVMRRKRYRKV</sequence>
<dbReference type="Pfam" id="PF00144">
    <property type="entry name" value="Beta-lactamase"/>
    <property type="match status" value="1"/>
</dbReference>
<evidence type="ECO:0000313" key="4">
    <source>
        <dbReference type="EMBL" id="QIK62903.1"/>
    </source>
</evidence>
<keyword evidence="1" id="KW-1133">Transmembrane helix</keyword>
<feature type="domain" description="DUF5979" evidence="3">
    <location>
        <begin position="594"/>
        <end position="698"/>
    </location>
</feature>
<gene>
    <name evidence="4" type="ORF">G7068_06595</name>
</gene>
<dbReference type="EMBL" id="CP049863">
    <property type="protein sequence ID" value="QIK62903.1"/>
    <property type="molecule type" value="Genomic_DNA"/>
</dbReference>
<proteinExistence type="predicted"/>
<evidence type="ECO:0000313" key="5">
    <source>
        <dbReference type="Proteomes" id="UP000502677"/>
    </source>
</evidence>
<keyword evidence="1" id="KW-0812">Transmembrane</keyword>